<gene>
    <name evidence="1" type="ORF">S01H1_35780</name>
</gene>
<protein>
    <submittedName>
        <fullName evidence="1">Uncharacterized protein</fullName>
    </submittedName>
</protein>
<organism evidence="1">
    <name type="scientific">marine sediment metagenome</name>
    <dbReference type="NCBI Taxonomy" id="412755"/>
    <lineage>
        <taxon>unclassified sequences</taxon>
        <taxon>metagenomes</taxon>
        <taxon>ecological metagenomes</taxon>
    </lineage>
</organism>
<reference evidence="1" key="1">
    <citation type="journal article" date="2014" name="Front. Microbiol.">
        <title>High frequency of phylogenetically diverse reductive dehalogenase-homologous genes in deep subseafloor sedimentary metagenomes.</title>
        <authorList>
            <person name="Kawai M."/>
            <person name="Futagami T."/>
            <person name="Toyoda A."/>
            <person name="Takaki Y."/>
            <person name="Nishi S."/>
            <person name="Hori S."/>
            <person name="Arai W."/>
            <person name="Tsubouchi T."/>
            <person name="Morono Y."/>
            <person name="Uchiyama I."/>
            <person name="Ito T."/>
            <person name="Fujiyama A."/>
            <person name="Inagaki F."/>
            <person name="Takami H."/>
        </authorList>
    </citation>
    <scope>NUCLEOTIDE SEQUENCE</scope>
    <source>
        <strain evidence="1">Expedition CK06-06</strain>
    </source>
</reference>
<comment type="caution">
    <text evidence="1">The sequence shown here is derived from an EMBL/GenBank/DDBJ whole genome shotgun (WGS) entry which is preliminary data.</text>
</comment>
<sequence length="33" mass="4133">MVTIRRVRVNFELRFNFEKLLHEFIKSLPKDQQ</sequence>
<dbReference type="EMBL" id="BARS01022370">
    <property type="protein sequence ID" value="GAG13404.1"/>
    <property type="molecule type" value="Genomic_DNA"/>
</dbReference>
<feature type="non-terminal residue" evidence="1">
    <location>
        <position position="33"/>
    </location>
</feature>
<dbReference type="AlphaFoldDB" id="X0V5E0"/>
<evidence type="ECO:0000313" key="1">
    <source>
        <dbReference type="EMBL" id="GAG13404.1"/>
    </source>
</evidence>
<accession>X0V5E0</accession>
<proteinExistence type="predicted"/>
<name>X0V5E0_9ZZZZ</name>